<reference evidence="1 2" key="1">
    <citation type="journal article" date="2011" name="J. Bacteriol.">
        <title>Complete genome sequence of the obligate piezophilic hyperthermophilic archaeon Pyrococcus yayanosii CH1.</title>
        <authorList>
            <person name="Jun X."/>
            <person name="Lupeng L."/>
            <person name="Minjuan X."/>
            <person name="Oger P."/>
            <person name="Fengping W."/>
            <person name="Jebbar M."/>
            <person name="Xiang X."/>
        </authorList>
    </citation>
    <scope>NUCLEOTIDE SEQUENCE [LARGE SCALE GENOMIC DNA]</scope>
    <source>
        <strain evidence="2">CH1 / JCM 16557</strain>
    </source>
</reference>
<dbReference type="Proteomes" id="UP000008386">
    <property type="component" value="Chromosome"/>
</dbReference>
<proteinExistence type="predicted"/>
<dbReference type="HOGENOM" id="CLU_2406482_0_0_2"/>
<dbReference type="KEGG" id="pya:PYCH_06590"/>
<name>F8AII1_PYRYC</name>
<accession>F8AII1</accession>
<keyword evidence="2" id="KW-1185">Reference proteome</keyword>
<gene>
    <name evidence="1" type="ordered locus">PYCH_06590</name>
</gene>
<dbReference type="EMBL" id="CP002779">
    <property type="protein sequence ID" value="AEH24347.1"/>
    <property type="molecule type" value="Genomic_DNA"/>
</dbReference>
<evidence type="ECO:0000313" key="1">
    <source>
        <dbReference type="EMBL" id="AEH24347.1"/>
    </source>
</evidence>
<organism evidence="1 2">
    <name type="scientific">Pyrococcus yayanosii (strain CH1 / JCM 16557)</name>
    <dbReference type="NCBI Taxonomy" id="529709"/>
    <lineage>
        <taxon>Archaea</taxon>
        <taxon>Methanobacteriati</taxon>
        <taxon>Methanobacteriota</taxon>
        <taxon>Thermococci</taxon>
        <taxon>Thermococcales</taxon>
        <taxon>Thermococcaceae</taxon>
        <taxon>Pyrococcus</taxon>
    </lineage>
</organism>
<dbReference type="AlphaFoldDB" id="F8AII1"/>
<evidence type="ECO:0000313" key="2">
    <source>
        <dbReference type="Proteomes" id="UP000008386"/>
    </source>
</evidence>
<dbReference type="eggNOG" id="arCOG10870">
    <property type="taxonomic scope" value="Archaea"/>
</dbReference>
<protein>
    <submittedName>
        <fullName evidence="1">Uncharacterized protein</fullName>
    </submittedName>
</protein>
<sequence>MSLIGTEIHVENDILDTLLLLSILFESYWNTANHVFLYTANDFQFSLSLIGTLAAPSKSIISAPTFQFSLSLIGTLYVVMNEQHKLLPFNSL</sequence>